<gene>
    <name evidence="4 7" type="primary">truA</name>
    <name evidence="7" type="ORF">ACFOUP_05345</name>
</gene>
<dbReference type="PIRSF" id="PIRSF001430">
    <property type="entry name" value="tRNA_psdUrid_synth"/>
    <property type="match status" value="1"/>
</dbReference>
<dbReference type="EMBL" id="JBHSAV010000016">
    <property type="protein sequence ID" value="MFC3975789.1"/>
    <property type="molecule type" value="Genomic_DNA"/>
</dbReference>
<dbReference type="Proteomes" id="UP001595766">
    <property type="component" value="Unassembled WGS sequence"/>
</dbReference>
<feature type="active site" description="Nucleophile" evidence="4">
    <location>
        <position position="57"/>
    </location>
</feature>
<evidence type="ECO:0000313" key="7">
    <source>
        <dbReference type="EMBL" id="MFC3975789.1"/>
    </source>
</evidence>
<dbReference type="InterPro" id="IPR020095">
    <property type="entry name" value="PsdUridine_synth_TruA_C"/>
</dbReference>
<feature type="binding site" evidence="4">
    <location>
        <position position="115"/>
    </location>
    <ligand>
        <name>substrate</name>
    </ligand>
</feature>
<dbReference type="SUPFAM" id="SSF55120">
    <property type="entry name" value="Pseudouridine synthase"/>
    <property type="match status" value="1"/>
</dbReference>
<sequence length="260" mass="29851">MQTRPFTYLFFIQYLGHRYHGWQKQPGLKTIQGRLERVIRYVLGHENFTILSAGRTDAGVSCQRGAFELFNIAEIELDSFINHVNKNLPDDIRLLEGESVSLDFNIIQDVFAKEYRYYFAVGEKFHPFAAGNLTYFQGDIAVERMKSCANIFVGEHDFRRFCAKGKQTDNYRRQIFTSEILEDELILTDGAKLRRFCYRISGKGFLMHQVRMMMAALLAIGRGELTEKDMIAALNSTDTNPLCGKVPANGLVLYGLEFKK</sequence>
<dbReference type="InterPro" id="IPR020097">
    <property type="entry name" value="PsdUridine_synth_TruA_a/b_dom"/>
</dbReference>
<comment type="catalytic activity">
    <reaction evidence="4 5">
        <text>uridine(38/39/40) in tRNA = pseudouridine(38/39/40) in tRNA</text>
        <dbReference type="Rhea" id="RHEA:22376"/>
        <dbReference type="Rhea" id="RHEA-COMP:10085"/>
        <dbReference type="Rhea" id="RHEA-COMP:10087"/>
        <dbReference type="ChEBI" id="CHEBI:65314"/>
        <dbReference type="ChEBI" id="CHEBI:65315"/>
        <dbReference type="EC" id="5.4.99.12"/>
    </reaction>
</comment>
<dbReference type="Gene3D" id="3.30.70.660">
    <property type="entry name" value="Pseudouridine synthase I, catalytic domain, C-terminal subdomain"/>
    <property type="match status" value="1"/>
</dbReference>
<organism evidence="7 8">
    <name type="scientific">Belliella kenyensis</name>
    <dbReference type="NCBI Taxonomy" id="1472724"/>
    <lineage>
        <taxon>Bacteria</taxon>
        <taxon>Pseudomonadati</taxon>
        <taxon>Bacteroidota</taxon>
        <taxon>Cytophagia</taxon>
        <taxon>Cytophagales</taxon>
        <taxon>Cyclobacteriaceae</taxon>
        <taxon>Belliella</taxon>
    </lineage>
</organism>
<comment type="similarity">
    <text evidence="1 4 5">Belongs to the tRNA pseudouridine synthase TruA family.</text>
</comment>
<keyword evidence="2 4" id="KW-0819">tRNA processing</keyword>
<keyword evidence="3 4" id="KW-0413">Isomerase</keyword>
<evidence type="ECO:0000313" key="8">
    <source>
        <dbReference type="Proteomes" id="UP001595766"/>
    </source>
</evidence>
<protein>
    <recommendedName>
        <fullName evidence="4">tRNA pseudouridine synthase A</fullName>
        <ecNumber evidence="4">5.4.99.12</ecNumber>
    </recommendedName>
    <alternativeName>
        <fullName evidence="4">tRNA pseudouridine(38-40) synthase</fullName>
    </alternativeName>
    <alternativeName>
        <fullName evidence="4">tRNA pseudouridylate synthase I</fullName>
    </alternativeName>
    <alternativeName>
        <fullName evidence="4">tRNA-uridine isomerase I</fullName>
    </alternativeName>
</protein>
<keyword evidence="8" id="KW-1185">Reference proteome</keyword>
<dbReference type="Gene3D" id="3.30.70.580">
    <property type="entry name" value="Pseudouridine synthase I, catalytic domain, N-terminal subdomain"/>
    <property type="match status" value="1"/>
</dbReference>
<dbReference type="Pfam" id="PF01416">
    <property type="entry name" value="PseudoU_synth_1"/>
    <property type="match status" value="1"/>
</dbReference>
<comment type="caution">
    <text evidence="4">Lacks conserved residue(s) required for the propagation of feature annotation.</text>
</comment>
<dbReference type="HAMAP" id="MF_00171">
    <property type="entry name" value="TruA"/>
    <property type="match status" value="1"/>
</dbReference>
<reference evidence="8" key="1">
    <citation type="journal article" date="2019" name="Int. J. Syst. Evol. Microbiol.">
        <title>The Global Catalogue of Microorganisms (GCM) 10K type strain sequencing project: providing services to taxonomists for standard genome sequencing and annotation.</title>
        <authorList>
            <consortium name="The Broad Institute Genomics Platform"/>
            <consortium name="The Broad Institute Genome Sequencing Center for Infectious Disease"/>
            <person name="Wu L."/>
            <person name="Ma J."/>
        </authorList>
    </citation>
    <scope>NUCLEOTIDE SEQUENCE [LARGE SCALE GENOMIC DNA]</scope>
    <source>
        <strain evidence="8">CECT 8551</strain>
    </source>
</reference>
<dbReference type="EC" id="5.4.99.12" evidence="4"/>
<comment type="subunit">
    <text evidence="4">Homodimer.</text>
</comment>
<dbReference type="InterPro" id="IPR001406">
    <property type="entry name" value="PsdUridine_synth_TruA"/>
</dbReference>
<dbReference type="PANTHER" id="PTHR11142:SF5">
    <property type="entry name" value="TRNA PSEUDOURIDINE(38_39) SYNTHASE"/>
    <property type="match status" value="1"/>
</dbReference>
<comment type="caution">
    <text evidence="7">The sequence shown here is derived from an EMBL/GenBank/DDBJ whole genome shotgun (WGS) entry which is preliminary data.</text>
</comment>
<evidence type="ECO:0000256" key="2">
    <source>
        <dbReference type="ARBA" id="ARBA00022694"/>
    </source>
</evidence>
<comment type="function">
    <text evidence="4">Formation of pseudouridine at positions 38, 39 and 40 in the anticodon stem and loop of transfer RNAs.</text>
</comment>
<proteinExistence type="inferred from homology"/>
<dbReference type="InterPro" id="IPR020103">
    <property type="entry name" value="PsdUridine_synth_cat_dom_sf"/>
</dbReference>
<name>A0ABV8EIF5_9BACT</name>
<evidence type="ECO:0000256" key="4">
    <source>
        <dbReference type="HAMAP-Rule" id="MF_00171"/>
    </source>
</evidence>
<feature type="domain" description="Pseudouridine synthase I TruA alpha/beta" evidence="6">
    <location>
        <begin position="149"/>
        <end position="258"/>
    </location>
</feature>
<dbReference type="NCBIfam" id="TIGR00071">
    <property type="entry name" value="hisT_truA"/>
    <property type="match status" value="1"/>
</dbReference>
<dbReference type="RefSeq" id="WP_241296003.1">
    <property type="nucleotide sequence ID" value="NZ_JAKZGR010000011.1"/>
</dbReference>
<dbReference type="InterPro" id="IPR020094">
    <property type="entry name" value="TruA/RsuA/RluB/E/F_N"/>
</dbReference>
<dbReference type="GO" id="GO:0160147">
    <property type="term" value="F:tRNA pseudouridine(38-40) synthase activity"/>
    <property type="evidence" value="ECO:0007669"/>
    <property type="project" value="UniProtKB-EC"/>
</dbReference>
<evidence type="ECO:0000259" key="6">
    <source>
        <dbReference type="Pfam" id="PF01416"/>
    </source>
</evidence>
<accession>A0ABV8EIF5</accession>
<evidence type="ECO:0000256" key="1">
    <source>
        <dbReference type="ARBA" id="ARBA00009375"/>
    </source>
</evidence>
<dbReference type="PANTHER" id="PTHR11142">
    <property type="entry name" value="PSEUDOURIDYLATE SYNTHASE"/>
    <property type="match status" value="1"/>
</dbReference>
<evidence type="ECO:0000256" key="5">
    <source>
        <dbReference type="RuleBase" id="RU003792"/>
    </source>
</evidence>
<evidence type="ECO:0000256" key="3">
    <source>
        <dbReference type="ARBA" id="ARBA00023235"/>
    </source>
</evidence>